<dbReference type="EMBL" id="CP087164">
    <property type="protein sequence ID" value="UGS37946.1"/>
    <property type="molecule type" value="Genomic_DNA"/>
</dbReference>
<dbReference type="RefSeq" id="WP_259311985.1">
    <property type="nucleotide sequence ID" value="NZ_CP087164.1"/>
</dbReference>
<evidence type="ECO:0000313" key="2">
    <source>
        <dbReference type="Proteomes" id="UP001162834"/>
    </source>
</evidence>
<evidence type="ECO:0000313" key="1">
    <source>
        <dbReference type="EMBL" id="UGS37946.1"/>
    </source>
</evidence>
<dbReference type="KEGG" id="sbae:DSM104329_04368"/>
<sequence length="65" mass="6801">MTEPEGDEEAVDAVERLIEAVEMTLPDDARVIKTIGDEVMAVGSDAGVKGFTGPTELLLAPVADD</sequence>
<name>A0A9E6Y0Y9_9ACTN</name>
<protein>
    <submittedName>
        <fullName evidence="1">Uncharacterized protein</fullName>
    </submittedName>
</protein>
<keyword evidence="2" id="KW-1185">Reference proteome</keyword>
<reference evidence="1" key="1">
    <citation type="journal article" date="2022" name="Int. J. Syst. Evol. Microbiol.">
        <title>Pseudomonas aegrilactucae sp. nov. and Pseudomonas morbosilactucae sp. nov., pathogens causing bacterial rot of lettuce in Japan.</title>
        <authorList>
            <person name="Sawada H."/>
            <person name="Fujikawa T."/>
            <person name="Satou M."/>
        </authorList>
    </citation>
    <scope>NUCLEOTIDE SEQUENCE</scope>
    <source>
        <strain evidence="1">0166_1</strain>
    </source>
</reference>
<gene>
    <name evidence="1" type="ORF">DSM104329_04368</name>
</gene>
<organism evidence="1 2">
    <name type="scientific">Capillimicrobium parvum</name>
    <dbReference type="NCBI Taxonomy" id="2884022"/>
    <lineage>
        <taxon>Bacteria</taxon>
        <taxon>Bacillati</taxon>
        <taxon>Actinomycetota</taxon>
        <taxon>Thermoleophilia</taxon>
        <taxon>Solirubrobacterales</taxon>
        <taxon>Capillimicrobiaceae</taxon>
        <taxon>Capillimicrobium</taxon>
    </lineage>
</organism>
<dbReference type="Proteomes" id="UP001162834">
    <property type="component" value="Chromosome"/>
</dbReference>
<dbReference type="AlphaFoldDB" id="A0A9E6Y0Y9"/>
<accession>A0A9E6Y0Y9</accession>
<proteinExistence type="predicted"/>